<dbReference type="Gene3D" id="3.40.50.880">
    <property type="match status" value="1"/>
</dbReference>
<comment type="caution">
    <text evidence="3">The sequence shown here is derived from an EMBL/GenBank/DDBJ whole genome shotgun (WGS) entry which is preliminary data.</text>
</comment>
<proteinExistence type="predicted"/>
<dbReference type="InterPro" id="IPR053161">
    <property type="entry name" value="Ulvan_degrading_GH"/>
</dbReference>
<dbReference type="GO" id="GO:0004553">
    <property type="term" value="F:hydrolase activity, hydrolyzing O-glycosyl compounds"/>
    <property type="evidence" value="ECO:0007669"/>
    <property type="project" value="UniProtKB-ARBA"/>
</dbReference>
<evidence type="ECO:0000256" key="1">
    <source>
        <dbReference type="ARBA" id="ARBA00022801"/>
    </source>
</evidence>
<accession>A0A419EVS0</accession>
<dbReference type="Pfam" id="PF22666">
    <property type="entry name" value="Glyco_hydro_2_N2"/>
    <property type="match status" value="1"/>
</dbReference>
<dbReference type="PANTHER" id="PTHR36848:SF2">
    <property type="entry name" value="SECRETED PROTEIN"/>
    <property type="match status" value="1"/>
</dbReference>
<dbReference type="NCBIfam" id="NF045579">
    <property type="entry name" value="rhamnoside_JR"/>
    <property type="match status" value="1"/>
</dbReference>
<gene>
    <name evidence="3" type="ORF">C4532_12945</name>
</gene>
<dbReference type="EMBL" id="QZKI01000092">
    <property type="protein sequence ID" value="RJP68347.1"/>
    <property type="molecule type" value="Genomic_DNA"/>
</dbReference>
<dbReference type="SUPFAM" id="SSF49785">
    <property type="entry name" value="Galactose-binding domain-like"/>
    <property type="match status" value="1"/>
</dbReference>
<name>A0A419EVS0_9BACT</name>
<dbReference type="PANTHER" id="PTHR36848">
    <property type="entry name" value="DNA-BINDING PROTEIN (PUTATIVE SECRETED PROTEIN)-RELATED"/>
    <property type="match status" value="1"/>
</dbReference>
<evidence type="ECO:0000313" key="3">
    <source>
        <dbReference type="EMBL" id="RJP68347.1"/>
    </source>
</evidence>
<dbReference type="Pfam" id="PF17132">
    <property type="entry name" value="Glyco_hydro_106"/>
    <property type="match status" value="1"/>
</dbReference>
<sequence>MHIDDIRELFARPPAEFGPTPFWFLNDELDEARLLHALEEMKSKGIAGVIIHPRTGMEVEYLSETFWDRMRFICETLKRIRMKGWIYDEYNWPSGPVGGKLLREHPEFKQRGLNYKLLRASQLHESIQNLTAELVAVFAVTAEGIADRTDQALKGNATAAGGDVLAFFLREANVPMFSTHCAPWAKGERGYLDLLNPDAVDEFMRLTHLEYDRRLKEYYGSSLVGIFTDEPANYSGLPYTGRMPEEFKRRLNRELREALPSLAARLGGIPLEAHIRNRTNYFELARDLYVESFFKKISAWASERGLIFTGHLYEEDRLDRLPASNVSFFGSLSQMHMPGTDILCDKHGYQKRHSALMHGNFNPKALSSTAHHCGAERTLCEIWGGNGWATPPERLKAVLNWAVACGVNFVNPHAAFMSLRGLRKRDFPASHFPPQPWWRFYQKFSEYIARLSYLNSRGSHVASVLFAFPVKSLWAEFDLRAKSNKLADFLEAASETLLRNQVDFDYLFDEVVDSGAVSVAEDGLTVRNEKYSLLLLPLAQVIPGKMLELAEQFAAAGGKIIAFGYELPTHDEYGSEIGARIEALLGGDQCPTVVCRHLGTDASADLSWLAKTVREQAERDLIAEGPLARDLIYLHRNVEGADTYFIANLSEQEENAELTFHRPGRPQLWDPENGTTQDILAYRTGMDTTRITARFGPNQAFFFVFTDEPPVDHVDSTNLNLTSVTTDFADGYTSALEVRLARGARRYVRTVEQALPPIYLPDRWEIDYPLRNIMRLGPWGIRILSGERTFQWSPRKEPLLGLRARILIETIRHALALGRVFKKVAGKNLVWDTRYEPLDEMGDVADTWCSWLGIDRTQMEDYAVGELLLNIANYVGFPIGYDYPPPDCEFAMSTVFHVDYVPDDLALVYEQPEGGPTSVQLNGIELSEKPVPTFVWDASNRAVPIARLVRKGENTLRLQWRQPRFPSLFPSVHGIEPVCLTGTFWMSKGRVTEQKYRVPTLPWADIGLPHYIGAITYKNSFDLPLNYMGQRLFLKLDRIGSAADVQVNGKHAGVILWRPYVLDVTDLLAAGENTIEVTVANTAANLLGTPVPAGLIGRPYIVPYWRHRIRFGE</sequence>
<keyword evidence="1" id="KW-0378">Hydrolase</keyword>
<evidence type="ECO:0000313" key="4">
    <source>
        <dbReference type="Proteomes" id="UP000285961"/>
    </source>
</evidence>
<dbReference type="InterPro" id="IPR008979">
    <property type="entry name" value="Galactose-bd-like_sf"/>
</dbReference>
<organism evidence="3 4">
    <name type="scientific">Candidatus Abyssobacteria bacterium SURF_17</name>
    <dbReference type="NCBI Taxonomy" id="2093361"/>
    <lineage>
        <taxon>Bacteria</taxon>
        <taxon>Pseudomonadati</taxon>
        <taxon>Candidatus Hydrogenedentota</taxon>
        <taxon>Candidatus Abyssobacteria</taxon>
    </lineage>
</organism>
<dbReference type="Proteomes" id="UP000285961">
    <property type="component" value="Unassembled WGS sequence"/>
</dbReference>
<feature type="domain" description="Beta-mannosidase-like galactose-binding" evidence="2">
    <location>
        <begin position="1016"/>
        <end position="1083"/>
    </location>
</feature>
<dbReference type="AlphaFoldDB" id="A0A419EVS0"/>
<dbReference type="Gene3D" id="2.60.120.260">
    <property type="entry name" value="Galactose-binding domain-like"/>
    <property type="match status" value="1"/>
</dbReference>
<dbReference type="InterPro" id="IPR029062">
    <property type="entry name" value="Class_I_gatase-like"/>
</dbReference>
<reference evidence="3 4" key="1">
    <citation type="journal article" date="2017" name="ISME J.">
        <title>Energy and carbon metabolisms in a deep terrestrial subsurface fluid microbial community.</title>
        <authorList>
            <person name="Momper L."/>
            <person name="Jungbluth S.P."/>
            <person name="Lee M.D."/>
            <person name="Amend J.P."/>
        </authorList>
    </citation>
    <scope>NUCLEOTIDE SEQUENCE [LARGE SCALE GENOMIC DNA]</scope>
    <source>
        <strain evidence="3">SURF_17</strain>
    </source>
</reference>
<protein>
    <recommendedName>
        <fullName evidence="2">Beta-mannosidase-like galactose-binding domain-containing protein</fullName>
    </recommendedName>
</protein>
<evidence type="ECO:0000259" key="2">
    <source>
        <dbReference type="Pfam" id="PF22666"/>
    </source>
</evidence>
<dbReference type="InterPro" id="IPR054593">
    <property type="entry name" value="Beta-mannosidase-like_N2"/>
</dbReference>